<dbReference type="HOGENOM" id="CLU_023205_19_2_1"/>
<evidence type="ECO:0000313" key="2">
    <source>
        <dbReference type="EMBL" id="KIJ05719.1"/>
    </source>
</evidence>
<accession>A0A0C9SM82</accession>
<gene>
    <name evidence="2" type="ORF">PAXINDRAFT_141089</name>
</gene>
<dbReference type="PANTHER" id="PTHR11732">
    <property type="entry name" value="ALDO/KETO REDUCTASE"/>
    <property type="match status" value="1"/>
</dbReference>
<reference evidence="2 3" key="1">
    <citation type="submission" date="2014-06" db="EMBL/GenBank/DDBJ databases">
        <authorList>
            <consortium name="DOE Joint Genome Institute"/>
            <person name="Kuo A."/>
            <person name="Kohler A."/>
            <person name="Nagy L.G."/>
            <person name="Floudas D."/>
            <person name="Copeland A."/>
            <person name="Barry K.W."/>
            <person name="Cichocki N."/>
            <person name="Veneault-Fourrey C."/>
            <person name="LaButti K."/>
            <person name="Lindquist E.A."/>
            <person name="Lipzen A."/>
            <person name="Lundell T."/>
            <person name="Morin E."/>
            <person name="Murat C."/>
            <person name="Sun H."/>
            <person name="Tunlid A."/>
            <person name="Henrissat B."/>
            <person name="Grigoriev I.V."/>
            <person name="Hibbett D.S."/>
            <person name="Martin F."/>
            <person name="Nordberg H.P."/>
            <person name="Cantor M.N."/>
            <person name="Hua S.X."/>
        </authorList>
    </citation>
    <scope>NUCLEOTIDE SEQUENCE [LARGE SCALE GENOMIC DNA]</scope>
    <source>
        <strain evidence="2 3">ATCC 200175</strain>
    </source>
</reference>
<feature type="domain" description="NADP-dependent oxidoreductase" evidence="1">
    <location>
        <begin position="32"/>
        <end position="125"/>
    </location>
</feature>
<dbReference type="PRINTS" id="PR00069">
    <property type="entry name" value="ALDKETRDTASE"/>
</dbReference>
<organism evidence="2 3">
    <name type="scientific">Paxillus involutus ATCC 200175</name>
    <dbReference type="NCBI Taxonomy" id="664439"/>
    <lineage>
        <taxon>Eukaryota</taxon>
        <taxon>Fungi</taxon>
        <taxon>Dikarya</taxon>
        <taxon>Basidiomycota</taxon>
        <taxon>Agaricomycotina</taxon>
        <taxon>Agaricomycetes</taxon>
        <taxon>Agaricomycetidae</taxon>
        <taxon>Boletales</taxon>
        <taxon>Paxilineae</taxon>
        <taxon>Paxillaceae</taxon>
        <taxon>Paxillus</taxon>
    </lineage>
</organism>
<sequence>MTCYGPQRNQSTLSTLASHYSLPSGDKIPSVALGVWQSGKGEVGDAVKTALKAGYRHIDGAWIYKNEAEVGKALKESAVPREELWLTSKLWNNFHAPEDIEPVLDQSLSLLGTDYLDLYLIHWPIAFKKKGNNILDEDLTED</sequence>
<reference evidence="3" key="2">
    <citation type="submission" date="2015-01" db="EMBL/GenBank/DDBJ databases">
        <title>Evolutionary Origins and Diversification of the Mycorrhizal Mutualists.</title>
        <authorList>
            <consortium name="DOE Joint Genome Institute"/>
            <consortium name="Mycorrhizal Genomics Consortium"/>
            <person name="Kohler A."/>
            <person name="Kuo A."/>
            <person name="Nagy L.G."/>
            <person name="Floudas D."/>
            <person name="Copeland A."/>
            <person name="Barry K.W."/>
            <person name="Cichocki N."/>
            <person name="Veneault-Fourrey C."/>
            <person name="LaButti K."/>
            <person name="Lindquist E.A."/>
            <person name="Lipzen A."/>
            <person name="Lundell T."/>
            <person name="Morin E."/>
            <person name="Murat C."/>
            <person name="Riley R."/>
            <person name="Ohm R."/>
            <person name="Sun H."/>
            <person name="Tunlid A."/>
            <person name="Henrissat B."/>
            <person name="Grigoriev I.V."/>
            <person name="Hibbett D.S."/>
            <person name="Martin F."/>
        </authorList>
    </citation>
    <scope>NUCLEOTIDE SEQUENCE [LARGE SCALE GENOMIC DNA]</scope>
    <source>
        <strain evidence="3">ATCC 200175</strain>
    </source>
</reference>
<dbReference type="InterPro" id="IPR036812">
    <property type="entry name" value="NAD(P)_OxRdtase_dom_sf"/>
</dbReference>
<dbReference type="Proteomes" id="UP000053647">
    <property type="component" value="Unassembled WGS sequence"/>
</dbReference>
<dbReference type="SUPFAM" id="SSF51430">
    <property type="entry name" value="NAD(P)-linked oxidoreductase"/>
    <property type="match status" value="1"/>
</dbReference>
<proteinExistence type="predicted"/>
<dbReference type="Gene3D" id="3.20.20.100">
    <property type="entry name" value="NADP-dependent oxidoreductase domain"/>
    <property type="match status" value="1"/>
</dbReference>
<dbReference type="InterPro" id="IPR023210">
    <property type="entry name" value="NADP_OxRdtase_dom"/>
</dbReference>
<name>A0A0C9SM82_PAXIN</name>
<dbReference type="Pfam" id="PF00248">
    <property type="entry name" value="Aldo_ket_red"/>
    <property type="match status" value="1"/>
</dbReference>
<evidence type="ECO:0000259" key="1">
    <source>
        <dbReference type="Pfam" id="PF00248"/>
    </source>
</evidence>
<dbReference type="InterPro" id="IPR018170">
    <property type="entry name" value="Aldo/ket_reductase_CS"/>
</dbReference>
<dbReference type="CDD" id="cd19071">
    <property type="entry name" value="AKR_AKR1-5-like"/>
    <property type="match status" value="1"/>
</dbReference>
<keyword evidence="3" id="KW-1185">Reference proteome</keyword>
<dbReference type="InterPro" id="IPR020471">
    <property type="entry name" value="AKR"/>
</dbReference>
<dbReference type="GO" id="GO:0016491">
    <property type="term" value="F:oxidoreductase activity"/>
    <property type="evidence" value="ECO:0007669"/>
    <property type="project" value="InterPro"/>
</dbReference>
<dbReference type="OrthoDB" id="416253at2759"/>
<protein>
    <recommendedName>
        <fullName evidence="1">NADP-dependent oxidoreductase domain-containing protein</fullName>
    </recommendedName>
</protein>
<dbReference type="AlphaFoldDB" id="A0A0C9SM82"/>
<dbReference type="PROSITE" id="PS00798">
    <property type="entry name" value="ALDOKETO_REDUCTASE_1"/>
    <property type="match status" value="1"/>
</dbReference>
<evidence type="ECO:0000313" key="3">
    <source>
        <dbReference type="Proteomes" id="UP000053647"/>
    </source>
</evidence>
<dbReference type="EMBL" id="KN820764">
    <property type="protein sequence ID" value="KIJ05719.1"/>
    <property type="molecule type" value="Genomic_DNA"/>
</dbReference>
<feature type="non-terminal residue" evidence="2">
    <location>
        <position position="142"/>
    </location>
</feature>